<name>A0A5K8A6R2_9BACT</name>
<organism evidence="1 2">
    <name type="scientific">Desulfosarcina ovata subsp. ovata</name>
    <dbReference type="NCBI Taxonomy" id="2752305"/>
    <lineage>
        <taxon>Bacteria</taxon>
        <taxon>Pseudomonadati</taxon>
        <taxon>Thermodesulfobacteriota</taxon>
        <taxon>Desulfobacteria</taxon>
        <taxon>Desulfobacterales</taxon>
        <taxon>Desulfosarcinaceae</taxon>
        <taxon>Desulfosarcina</taxon>
    </lineage>
</organism>
<keyword evidence="2" id="KW-1185">Reference proteome</keyword>
<proteinExistence type="predicted"/>
<evidence type="ECO:0000313" key="1">
    <source>
        <dbReference type="EMBL" id="BBO88136.1"/>
    </source>
</evidence>
<accession>A0A5K8A6R2</accession>
<dbReference type="RefSeq" id="WP_155309494.1">
    <property type="nucleotide sequence ID" value="NZ_AP021879.1"/>
</dbReference>
<evidence type="ECO:0000313" key="2">
    <source>
        <dbReference type="Proteomes" id="UP000422108"/>
    </source>
</evidence>
<reference evidence="1 2" key="1">
    <citation type="submission" date="2019-11" db="EMBL/GenBank/DDBJ databases">
        <title>Comparative genomics of hydrocarbon-degrading Desulfosarcina strains.</title>
        <authorList>
            <person name="Watanabe M."/>
            <person name="Kojima H."/>
            <person name="Fukui M."/>
        </authorList>
    </citation>
    <scope>NUCLEOTIDE SEQUENCE [LARGE SCALE GENOMIC DNA]</scope>
    <source>
        <strain evidence="2">oXyS1</strain>
    </source>
</reference>
<dbReference type="EMBL" id="AP021879">
    <property type="protein sequence ID" value="BBO88136.1"/>
    <property type="molecule type" value="Genomic_DNA"/>
</dbReference>
<gene>
    <name evidence="1" type="ORF">DSCOOX_13160</name>
</gene>
<dbReference type="AlphaFoldDB" id="A0A5K8A6R2"/>
<dbReference type="Proteomes" id="UP000422108">
    <property type="component" value="Chromosome"/>
</dbReference>
<sequence>MPKCKTCRYARIGLVDPMDGYCIFGVKEIDSDSATISVKSMAVPGKRINLRDEACEHFEKKGSHADFIKESN</sequence>
<protein>
    <submittedName>
        <fullName evidence="1">Uncharacterized protein</fullName>
    </submittedName>
</protein>